<reference evidence="3" key="1">
    <citation type="journal article" date="2016" name="Genome Announc.">
        <title>Draft genome sequences of fungus Aspergillus calidoustus.</title>
        <authorList>
            <person name="Horn F."/>
            <person name="Linde J."/>
            <person name="Mattern D.J."/>
            <person name="Walther G."/>
            <person name="Guthke R."/>
            <person name="Scherlach K."/>
            <person name="Martin K."/>
            <person name="Brakhage A.A."/>
            <person name="Petzke L."/>
            <person name="Valiante V."/>
        </authorList>
    </citation>
    <scope>NUCLEOTIDE SEQUENCE [LARGE SCALE GENOMIC DNA]</scope>
    <source>
        <strain evidence="3">SF006504</strain>
    </source>
</reference>
<evidence type="ECO:0008006" key="4">
    <source>
        <dbReference type="Google" id="ProtNLM"/>
    </source>
</evidence>
<feature type="signal peptide" evidence="1">
    <location>
        <begin position="1"/>
        <end position="23"/>
    </location>
</feature>
<keyword evidence="1" id="KW-0732">Signal</keyword>
<evidence type="ECO:0000313" key="2">
    <source>
        <dbReference type="EMBL" id="CEL08311.1"/>
    </source>
</evidence>
<protein>
    <recommendedName>
        <fullName evidence="4">Secreted protein</fullName>
    </recommendedName>
</protein>
<organism evidence="2 3">
    <name type="scientific">Aspergillus calidoustus</name>
    <dbReference type="NCBI Taxonomy" id="454130"/>
    <lineage>
        <taxon>Eukaryota</taxon>
        <taxon>Fungi</taxon>
        <taxon>Dikarya</taxon>
        <taxon>Ascomycota</taxon>
        <taxon>Pezizomycotina</taxon>
        <taxon>Eurotiomycetes</taxon>
        <taxon>Eurotiomycetidae</taxon>
        <taxon>Eurotiales</taxon>
        <taxon>Aspergillaceae</taxon>
        <taxon>Aspergillus</taxon>
        <taxon>Aspergillus subgen. Nidulantes</taxon>
    </lineage>
</organism>
<dbReference type="EMBL" id="CDMC01000011">
    <property type="protein sequence ID" value="CEL08311.1"/>
    <property type="molecule type" value="Genomic_DNA"/>
</dbReference>
<feature type="chain" id="PRO_5006857685" description="Secreted protein" evidence="1">
    <location>
        <begin position="24"/>
        <end position="74"/>
    </location>
</feature>
<evidence type="ECO:0000256" key="1">
    <source>
        <dbReference type="SAM" id="SignalP"/>
    </source>
</evidence>
<keyword evidence="3" id="KW-1185">Reference proteome</keyword>
<proteinExistence type="predicted"/>
<dbReference type="Proteomes" id="UP000054771">
    <property type="component" value="Unassembled WGS sequence"/>
</dbReference>
<evidence type="ECO:0000313" key="3">
    <source>
        <dbReference type="Proteomes" id="UP000054771"/>
    </source>
</evidence>
<accession>A0A0U5GAI5</accession>
<dbReference type="OrthoDB" id="10661444at2759"/>
<sequence>MHTYINLLGSLPLLAWLSGAVHLASIAQAPDRFEHVHQVPPCLAPRTSPVSDRTCWLKTIRPHRRPCYGSTDTK</sequence>
<name>A0A0U5GAI5_ASPCI</name>
<gene>
    <name evidence="2" type="ORF">ASPCAL11462</name>
</gene>
<dbReference type="AlphaFoldDB" id="A0A0U5GAI5"/>